<reference evidence="2" key="1">
    <citation type="submission" date="2023-07" db="EMBL/GenBank/DDBJ databases">
        <authorList>
            <consortium name="AG Swart"/>
            <person name="Singh M."/>
            <person name="Singh A."/>
            <person name="Seah K."/>
            <person name="Emmerich C."/>
        </authorList>
    </citation>
    <scope>NUCLEOTIDE SEQUENCE</scope>
    <source>
        <strain evidence="2">DP1</strain>
    </source>
</reference>
<proteinExistence type="predicted"/>
<organism evidence="2 3">
    <name type="scientific">Euplotes crassus</name>
    <dbReference type="NCBI Taxonomy" id="5936"/>
    <lineage>
        <taxon>Eukaryota</taxon>
        <taxon>Sar</taxon>
        <taxon>Alveolata</taxon>
        <taxon>Ciliophora</taxon>
        <taxon>Intramacronucleata</taxon>
        <taxon>Spirotrichea</taxon>
        <taxon>Hypotrichia</taxon>
        <taxon>Euplotida</taxon>
        <taxon>Euplotidae</taxon>
        <taxon>Moneuplotes</taxon>
    </lineage>
</organism>
<dbReference type="EMBL" id="CAMPGE010022566">
    <property type="protein sequence ID" value="CAI2380602.1"/>
    <property type="molecule type" value="Genomic_DNA"/>
</dbReference>
<name>A0AAD2D4Z0_EUPCR</name>
<dbReference type="AlphaFoldDB" id="A0AAD2D4Z0"/>
<protein>
    <recommendedName>
        <fullName evidence="1">C2H2-type domain-containing protein</fullName>
    </recommendedName>
</protein>
<feature type="domain" description="C2H2-type" evidence="1">
    <location>
        <begin position="179"/>
        <end position="201"/>
    </location>
</feature>
<accession>A0AAD2D4Z0</accession>
<comment type="caution">
    <text evidence="2">The sequence shown here is derived from an EMBL/GenBank/DDBJ whole genome shotgun (WGS) entry which is preliminary data.</text>
</comment>
<evidence type="ECO:0000313" key="3">
    <source>
        <dbReference type="Proteomes" id="UP001295684"/>
    </source>
</evidence>
<dbReference type="InterPro" id="IPR013087">
    <property type="entry name" value="Znf_C2H2_type"/>
</dbReference>
<keyword evidence="3" id="KW-1185">Reference proteome</keyword>
<dbReference type="Proteomes" id="UP001295684">
    <property type="component" value="Unassembled WGS sequence"/>
</dbReference>
<gene>
    <name evidence="2" type="ORF">ECRASSUSDP1_LOCUS22038</name>
</gene>
<sequence>MDNKKPLFEFNLSFSKPSPKVNPGAVNNFGLQQVSSSPAPSAAKKTMNIFQQACDEAEEEADKQKDLKRLTSNVRTGVNKRKNTFIDFTFKTQEKRFLKQLEKDEEEEVQHKGIEKANYSLLDDYDIDAPKLDKNAINAAASYNNGIQAEDIELALLKAQQIELIKEKYFQEKIRIKWCLHCRMKFPGEAALRKHEKTEEHQSKLR</sequence>
<dbReference type="PROSITE" id="PS00028">
    <property type="entry name" value="ZINC_FINGER_C2H2_1"/>
    <property type="match status" value="1"/>
</dbReference>
<evidence type="ECO:0000259" key="1">
    <source>
        <dbReference type="PROSITE" id="PS00028"/>
    </source>
</evidence>
<evidence type="ECO:0000313" key="2">
    <source>
        <dbReference type="EMBL" id="CAI2380602.1"/>
    </source>
</evidence>